<dbReference type="EC" id="5.6.2.3" evidence="11 12"/>
<evidence type="ECO:0000256" key="2">
    <source>
        <dbReference type="ARBA" id="ARBA00022515"/>
    </source>
</evidence>
<dbReference type="GO" id="GO:0005524">
    <property type="term" value="F:ATP binding"/>
    <property type="evidence" value="ECO:0007669"/>
    <property type="project" value="UniProtKB-UniRule"/>
</dbReference>
<keyword evidence="9" id="KW-0413">Isomerase</keyword>
<dbReference type="CDD" id="cd00984">
    <property type="entry name" value="DnaB_C"/>
    <property type="match status" value="1"/>
</dbReference>
<sequence length="468" mass="53151">MKPISNEELNNIINNELPLMGIFLTSPNAYHSVAEMLKTDIFYIPANKILYEAIEYTSVEYPDYNISQIIDYLTTTQNINSIKYTYNGEEFKGIDYLQLLIDNKGIYKDTSSYLQVLIGYAKKRELQRIIDYTLLKIENTKDIGDVINELQLKLIDIDLSDTNVEFEHIKDVAKESLHLMDMRQQLGDSSSLKFGYPQLDALTLGFNPGDLVILAARPSMGKTAFALNIASKVAKQGKSVLFFSLEMSNVQLVERIISSESSVPLSKIKKGEFHLNDRDSIDIASKNMEMWKMFLNDKSSLNISDLLVLARRFNQGKKLDLVIVDYLQLVTDSKSSGDNRQLEVSKISRSLKQLAREIGCPVIALSQLSRKLEQREDKQPMLSDLRESGAIEQDADAVMFLYRPDYYNKKYKGDDAVQTEDDYEQMTVSNYGPTSETIVIVAKNRNGATGATKVYFAPACNYFFENKE</sequence>
<reference evidence="14 15" key="1">
    <citation type="submission" date="2020-04" db="EMBL/GenBank/DDBJ databases">
        <title>Novel Mycoplasma species detected in Phocoena phocoena (harbor porpoise) from the USA.</title>
        <authorList>
            <person name="Volokhov D.V."/>
        </authorList>
    </citation>
    <scope>NUCLEOTIDE SEQUENCE [LARGE SCALE GENOMIC DNA]</scope>
    <source>
        <strain evidence="14 15">Phocoena C-264-GEN</strain>
    </source>
</reference>
<evidence type="ECO:0000256" key="1">
    <source>
        <dbReference type="ARBA" id="ARBA00008428"/>
    </source>
</evidence>
<evidence type="ECO:0000313" key="14">
    <source>
        <dbReference type="EMBL" id="QJG66806.1"/>
    </source>
</evidence>
<dbReference type="PROSITE" id="PS51199">
    <property type="entry name" value="SF4_HELICASE"/>
    <property type="match status" value="1"/>
</dbReference>
<keyword evidence="4 12" id="KW-0547">Nucleotide-binding</keyword>
<organism evidence="14 15">
    <name type="scientific">Mycoplasma phocoenae</name>
    <dbReference type="NCBI Taxonomy" id="754517"/>
    <lineage>
        <taxon>Bacteria</taxon>
        <taxon>Bacillati</taxon>
        <taxon>Mycoplasmatota</taxon>
        <taxon>Mollicutes</taxon>
        <taxon>Mycoplasmataceae</taxon>
        <taxon>Mycoplasma</taxon>
    </lineage>
</organism>
<evidence type="ECO:0000256" key="10">
    <source>
        <dbReference type="ARBA" id="ARBA00048954"/>
    </source>
</evidence>
<gene>
    <name evidence="14" type="primary">dnaB</name>
    <name evidence="14" type="ORF">HGG69_00460</name>
</gene>
<accession>A0A858U7U8</accession>
<keyword evidence="6 12" id="KW-0347">Helicase</keyword>
<dbReference type="GO" id="GO:0043139">
    <property type="term" value="F:5'-3' DNA helicase activity"/>
    <property type="evidence" value="ECO:0007669"/>
    <property type="project" value="UniProtKB-EC"/>
</dbReference>
<evidence type="ECO:0000256" key="12">
    <source>
        <dbReference type="RuleBase" id="RU362085"/>
    </source>
</evidence>
<keyword evidence="7 12" id="KW-0067">ATP-binding</keyword>
<dbReference type="Gene3D" id="3.40.50.300">
    <property type="entry name" value="P-loop containing nucleotide triphosphate hydrolases"/>
    <property type="match status" value="1"/>
</dbReference>
<dbReference type="Gene3D" id="1.10.860.10">
    <property type="entry name" value="DNAb Helicase, Chain A"/>
    <property type="match status" value="1"/>
</dbReference>
<keyword evidence="15" id="KW-1185">Reference proteome</keyword>
<dbReference type="GO" id="GO:1990077">
    <property type="term" value="C:primosome complex"/>
    <property type="evidence" value="ECO:0007669"/>
    <property type="project" value="UniProtKB-UniRule"/>
</dbReference>
<comment type="catalytic activity">
    <reaction evidence="10 12">
        <text>ATP + H2O = ADP + phosphate + H(+)</text>
        <dbReference type="Rhea" id="RHEA:13065"/>
        <dbReference type="ChEBI" id="CHEBI:15377"/>
        <dbReference type="ChEBI" id="CHEBI:15378"/>
        <dbReference type="ChEBI" id="CHEBI:30616"/>
        <dbReference type="ChEBI" id="CHEBI:43474"/>
        <dbReference type="ChEBI" id="CHEBI:456216"/>
        <dbReference type="EC" id="5.6.2.3"/>
    </reaction>
</comment>
<dbReference type="GO" id="GO:0016787">
    <property type="term" value="F:hydrolase activity"/>
    <property type="evidence" value="ECO:0007669"/>
    <property type="project" value="UniProtKB-KW"/>
</dbReference>
<evidence type="ECO:0000256" key="7">
    <source>
        <dbReference type="ARBA" id="ARBA00022840"/>
    </source>
</evidence>
<dbReference type="PANTHER" id="PTHR30153">
    <property type="entry name" value="REPLICATIVE DNA HELICASE DNAB"/>
    <property type="match status" value="1"/>
</dbReference>
<feature type="domain" description="SF4 helicase" evidence="13">
    <location>
        <begin position="185"/>
        <end position="468"/>
    </location>
</feature>
<dbReference type="PANTHER" id="PTHR30153:SF2">
    <property type="entry name" value="REPLICATIVE DNA HELICASE"/>
    <property type="match status" value="1"/>
</dbReference>
<dbReference type="AlphaFoldDB" id="A0A858U7U8"/>
<name>A0A858U7U8_9MOLU</name>
<dbReference type="Pfam" id="PF00772">
    <property type="entry name" value="DnaB"/>
    <property type="match status" value="1"/>
</dbReference>
<dbReference type="SUPFAM" id="SSF48024">
    <property type="entry name" value="N-terminal domain of DnaB helicase"/>
    <property type="match status" value="1"/>
</dbReference>
<dbReference type="Pfam" id="PF03796">
    <property type="entry name" value="DnaB_C"/>
    <property type="match status" value="1"/>
</dbReference>
<evidence type="ECO:0000256" key="3">
    <source>
        <dbReference type="ARBA" id="ARBA00022705"/>
    </source>
</evidence>
<dbReference type="InterPro" id="IPR027417">
    <property type="entry name" value="P-loop_NTPase"/>
</dbReference>
<dbReference type="GO" id="GO:0003677">
    <property type="term" value="F:DNA binding"/>
    <property type="evidence" value="ECO:0007669"/>
    <property type="project" value="UniProtKB-UniRule"/>
</dbReference>
<dbReference type="SUPFAM" id="SSF52540">
    <property type="entry name" value="P-loop containing nucleoside triphosphate hydrolases"/>
    <property type="match status" value="1"/>
</dbReference>
<dbReference type="InterPro" id="IPR016136">
    <property type="entry name" value="DNA_helicase_N/primase_C"/>
</dbReference>
<dbReference type="InterPro" id="IPR003593">
    <property type="entry name" value="AAA+_ATPase"/>
</dbReference>
<keyword evidence="3 12" id="KW-0235">DNA replication</keyword>
<keyword evidence="8 12" id="KW-0238">DNA-binding</keyword>
<dbReference type="Proteomes" id="UP000501060">
    <property type="component" value="Chromosome"/>
</dbReference>
<dbReference type="GO" id="GO:0006269">
    <property type="term" value="P:DNA replication, synthesis of primer"/>
    <property type="evidence" value="ECO:0007669"/>
    <property type="project" value="UniProtKB-UniRule"/>
</dbReference>
<dbReference type="KEGG" id="mphe:HGG69_00460"/>
<evidence type="ECO:0000256" key="11">
    <source>
        <dbReference type="NCBIfam" id="TIGR00665"/>
    </source>
</evidence>
<dbReference type="InterPro" id="IPR007693">
    <property type="entry name" value="DNA_helicase_DnaB-like_N"/>
</dbReference>
<evidence type="ECO:0000259" key="13">
    <source>
        <dbReference type="PROSITE" id="PS51199"/>
    </source>
</evidence>
<comment type="similarity">
    <text evidence="1 12">Belongs to the helicase family. DnaB subfamily.</text>
</comment>
<keyword evidence="2 12" id="KW-0639">Primosome</keyword>
<protein>
    <recommendedName>
        <fullName evidence="11 12">Replicative DNA helicase</fullName>
        <ecNumber evidence="11 12">5.6.2.3</ecNumber>
    </recommendedName>
</protein>
<dbReference type="InterPro" id="IPR007694">
    <property type="entry name" value="DNA_helicase_DnaB-like_C"/>
</dbReference>
<dbReference type="NCBIfam" id="TIGR00665">
    <property type="entry name" value="DnaB"/>
    <property type="match status" value="1"/>
</dbReference>
<evidence type="ECO:0000256" key="9">
    <source>
        <dbReference type="ARBA" id="ARBA00023235"/>
    </source>
</evidence>
<evidence type="ECO:0000256" key="6">
    <source>
        <dbReference type="ARBA" id="ARBA00022806"/>
    </source>
</evidence>
<evidence type="ECO:0000256" key="4">
    <source>
        <dbReference type="ARBA" id="ARBA00022741"/>
    </source>
</evidence>
<keyword evidence="5 12" id="KW-0378">Hydrolase</keyword>
<proteinExistence type="inferred from homology"/>
<dbReference type="SMART" id="SM00382">
    <property type="entry name" value="AAA"/>
    <property type="match status" value="1"/>
</dbReference>
<dbReference type="InterPro" id="IPR007692">
    <property type="entry name" value="DNA_helicase_DnaB"/>
</dbReference>
<dbReference type="GO" id="GO:0005829">
    <property type="term" value="C:cytosol"/>
    <property type="evidence" value="ECO:0007669"/>
    <property type="project" value="TreeGrafter"/>
</dbReference>
<dbReference type="RefSeq" id="WP_169604857.1">
    <property type="nucleotide sequence ID" value="NZ_CP051481.1"/>
</dbReference>
<comment type="function">
    <text evidence="12">The main replicative DNA helicase, it participates in initiation and elongation during chromosome replication. Travels ahead of the DNA replisome, separating dsDNA into templates for DNA synthesis. A processive ATP-dependent 5'-3' DNA helicase it has DNA-dependent ATPase activity.</text>
</comment>
<evidence type="ECO:0000256" key="8">
    <source>
        <dbReference type="ARBA" id="ARBA00023125"/>
    </source>
</evidence>
<evidence type="ECO:0000313" key="15">
    <source>
        <dbReference type="Proteomes" id="UP000501060"/>
    </source>
</evidence>
<evidence type="ECO:0000256" key="5">
    <source>
        <dbReference type="ARBA" id="ARBA00022801"/>
    </source>
</evidence>
<dbReference type="InterPro" id="IPR036185">
    <property type="entry name" value="DNA_heli_DnaB-like_N_sf"/>
</dbReference>
<dbReference type="EMBL" id="CP051481">
    <property type="protein sequence ID" value="QJG66806.1"/>
    <property type="molecule type" value="Genomic_DNA"/>
</dbReference>